<evidence type="ECO:0000313" key="7">
    <source>
        <dbReference type="EMBL" id="KNG87176.1"/>
    </source>
</evidence>
<dbReference type="STRING" id="1509407.A0A0L1J5S8"/>
<organism evidence="7 8">
    <name type="scientific">Aspergillus nomiae NRRL (strain ATCC 15546 / NRRL 13137 / CBS 260.88 / M93)</name>
    <dbReference type="NCBI Taxonomy" id="1509407"/>
    <lineage>
        <taxon>Eukaryota</taxon>
        <taxon>Fungi</taxon>
        <taxon>Dikarya</taxon>
        <taxon>Ascomycota</taxon>
        <taxon>Pezizomycotina</taxon>
        <taxon>Eurotiomycetes</taxon>
        <taxon>Eurotiomycetidae</taxon>
        <taxon>Eurotiales</taxon>
        <taxon>Aspergillaceae</taxon>
        <taxon>Aspergillus</taxon>
        <taxon>Aspergillus subgen. Circumdati</taxon>
    </lineage>
</organism>
<dbReference type="Proteomes" id="UP000037505">
    <property type="component" value="Unassembled WGS sequence"/>
</dbReference>
<name>A0A0L1J5S8_ASPN3</name>
<dbReference type="CDD" id="cd18820">
    <property type="entry name" value="GH43_LbAraf43-like"/>
    <property type="match status" value="1"/>
</dbReference>
<dbReference type="InterPro" id="IPR023296">
    <property type="entry name" value="Glyco_hydro_beta-prop_sf"/>
</dbReference>
<dbReference type="EMBL" id="JNOM01000089">
    <property type="protein sequence ID" value="KNG87176.1"/>
    <property type="molecule type" value="Genomic_DNA"/>
</dbReference>
<evidence type="ECO:0000256" key="1">
    <source>
        <dbReference type="ARBA" id="ARBA00009865"/>
    </source>
</evidence>
<evidence type="ECO:0000256" key="2">
    <source>
        <dbReference type="ARBA" id="ARBA00022729"/>
    </source>
</evidence>
<feature type="chain" id="PRO_5005553407" evidence="6">
    <location>
        <begin position="22"/>
        <end position="351"/>
    </location>
</feature>
<dbReference type="RefSeq" id="XP_015408099.1">
    <property type="nucleotide sequence ID" value="XM_015549037.1"/>
</dbReference>
<dbReference type="GO" id="GO:0005975">
    <property type="term" value="P:carbohydrate metabolic process"/>
    <property type="evidence" value="ECO:0007669"/>
    <property type="project" value="InterPro"/>
</dbReference>
<evidence type="ECO:0000256" key="3">
    <source>
        <dbReference type="ARBA" id="ARBA00022801"/>
    </source>
</evidence>
<sequence>MLFRLLQALLGLWAIFPLASAYTNPVRNPGGSDPFVVYTGGYYYLLTTTWNDVQVSRATTIEGLKTGEKKVAYTTTEETHCCNVWAPEVHYLGDKWYIYYTAGNSVDLDGQNMHVLEGGATPWDDYTYAGQLTTAWGIDGTIVRFNDYGNFMVWSCFHGVTYQSLCIQQLGSDYTSLTGDISVISEPVEDFETHGTPVNEGPAALYLDGKTHIGYSASYCWTSYYCVGLLTWDGATDPTDKNAWSKHDGCLLSSANGNYGTGHNSFFQSPDASQTWIAYHATTIESGACNDSVMRWCRRSARGAMASQILEKRWPGQWNSASQAPKSLQDVASREWTLHYSAGSRIDEKSA</sequence>
<dbReference type="InterPro" id="IPR006710">
    <property type="entry name" value="Glyco_hydro_43"/>
</dbReference>
<dbReference type="GeneID" id="26805584"/>
<keyword evidence="8" id="KW-1185">Reference proteome</keyword>
<dbReference type="GO" id="GO:0004553">
    <property type="term" value="F:hydrolase activity, hydrolyzing O-glycosyl compounds"/>
    <property type="evidence" value="ECO:0007669"/>
    <property type="project" value="InterPro"/>
</dbReference>
<feature type="signal peptide" evidence="6">
    <location>
        <begin position="1"/>
        <end position="21"/>
    </location>
</feature>
<keyword evidence="2 6" id="KW-0732">Signal</keyword>
<gene>
    <name evidence="7" type="ORF">ANOM_003780</name>
</gene>
<dbReference type="AlphaFoldDB" id="A0A0L1J5S8"/>
<protein>
    <submittedName>
        <fullName evidence="7">Glycosyl hydrolase, family 43</fullName>
    </submittedName>
</protein>
<dbReference type="OrthoDB" id="272289at2759"/>
<dbReference type="Pfam" id="PF04616">
    <property type="entry name" value="Glyco_hydro_43"/>
    <property type="match status" value="1"/>
</dbReference>
<evidence type="ECO:0000313" key="8">
    <source>
        <dbReference type="Proteomes" id="UP000037505"/>
    </source>
</evidence>
<evidence type="ECO:0000256" key="6">
    <source>
        <dbReference type="SAM" id="SignalP"/>
    </source>
</evidence>
<dbReference type="PANTHER" id="PTHR43817">
    <property type="entry name" value="GLYCOSYL HYDROLASE"/>
    <property type="match status" value="1"/>
</dbReference>
<evidence type="ECO:0000256" key="5">
    <source>
        <dbReference type="RuleBase" id="RU361187"/>
    </source>
</evidence>
<comment type="similarity">
    <text evidence="1 5">Belongs to the glycosyl hydrolase 43 family.</text>
</comment>
<dbReference type="PANTHER" id="PTHR43817:SF1">
    <property type="entry name" value="HYDROLASE, FAMILY 43, PUTATIVE (AFU_ORTHOLOGUE AFUA_3G01660)-RELATED"/>
    <property type="match status" value="1"/>
</dbReference>
<accession>A0A0L1J5S8</accession>
<evidence type="ECO:0000256" key="4">
    <source>
        <dbReference type="ARBA" id="ARBA00023295"/>
    </source>
</evidence>
<dbReference type="SUPFAM" id="SSF75005">
    <property type="entry name" value="Arabinanase/levansucrase/invertase"/>
    <property type="match status" value="1"/>
</dbReference>
<dbReference type="Gene3D" id="2.115.10.20">
    <property type="entry name" value="Glycosyl hydrolase domain, family 43"/>
    <property type="match status" value="1"/>
</dbReference>
<keyword evidence="3 5" id="KW-0378">Hydrolase</keyword>
<reference evidence="7 8" key="1">
    <citation type="submission" date="2014-06" db="EMBL/GenBank/DDBJ databases">
        <title>The Genome of the Aflatoxigenic Filamentous Fungus Aspergillus nomius.</title>
        <authorList>
            <person name="Moore M.G."/>
            <person name="Shannon B.M."/>
            <person name="Brian M.M."/>
        </authorList>
    </citation>
    <scope>NUCLEOTIDE SEQUENCE [LARGE SCALE GENOMIC DNA]</scope>
    <source>
        <strain evidence="7 8">NRRL 13137</strain>
    </source>
</reference>
<comment type="caution">
    <text evidence="7">The sequence shown here is derived from an EMBL/GenBank/DDBJ whole genome shotgun (WGS) entry which is preliminary data.</text>
</comment>
<proteinExistence type="inferred from homology"/>
<keyword evidence="4 5" id="KW-0326">Glycosidase</keyword>